<dbReference type="OrthoDB" id="384183at2157"/>
<dbReference type="Proteomes" id="UP000067738">
    <property type="component" value="Chromosome"/>
</dbReference>
<name>A0A0U3DT15_9EURY</name>
<dbReference type="GeneID" id="26736236"/>
<dbReference type="AlphaFoldDB" id="A0A0U3DT15"/>
<proteinExistence type="predicted"/>
<accession>A0A0U3DT15</accession>
<evidence type="ECO:0000313" key="2">
    <source>
        <dbReference type="Proteomes" id="UP000067738"/>
    </source>
</evidence>
<dbReference type="KEGG" id="mmil:sm9_1285"/>
<sequence length="119" mass="13838">MENCPNCQNQVCVNPSFTQTLNFLDLVTESNSFEMETNEEFLLMEFILSEDFINRHKKPRRIPSKIPRKLPRDISNNLFARLTEDNFAEYCGVISVTCKNTPMVFEYADAGIDLEYLDN</sequence>
<organism evidence="1 2">
    <name type="scientific">Methanobrevibacter millerae</name>
    <dbReference type="NCBI Taxonomy" id="230361"/>
    <lineage>
        <taxon>Archaea</taxon>
        <taxon>Methanobacteriati</taxon>
        <taxon>Methanobacteriota</taxon>
        <taxon>Methanomada group</taxon>
        <taxon>Methanobacteria</taxon>
        <taxon>Methanobacteriales</taxon>
        <taxon>Methanobacteriaceae</taxon>
        <taxon>Methanobrevibacter</taxon>
    </lineage>
</organism>
<dbReference type="EMBL" id="CP011266">
    <property type="protein sequence ID" value="ALT69066.1"/>
    <property type="molecule type" value="Genomic_DNA"/>
</dbReference>
<keyword evidence="2" id="KW-1185">Reference proteome</keyword>
<evidence type="ECO:0000313" key="1">
    <source>
        <dbReference type="EMBL" id="ALT69066.1"/>
    </source>
</evidence>
<reference evidence="1 2" key="1">
    <citation type="submission" date="2015-04" db="EMBL/GenBank/DDBJ databases">
        <title>The complete genome sequence of the rumen methanogen Methanobrevibacter millerae SM9.</title>
        <authorList>
            <person name="Leahy S.C."/>
            <person name="Kelly W.J."/>
            <person name="Pacheco D.M."/>
            <person name="Li D."/>
            <person name="Altermann E."/>
            <person name="Attwood G.T."/>
        </authorList>
    </citation>
    <scope>NUCLEOTIDE SEQUENCE [LARGE SCALE GENOMIC DNA]</scope>
    <source>
        <strain evidence="1 2">SM9</strain>
    </source>
</reference>
<dbReference type="RefSeq" id="WP_058739326.1">
    <property type="nucleotide sequence ID" value="NZ_CP011266.1"/>
</dbReference>
<dbReference type="PATRIC" id="fig|230361.4.peg.1329"/>
<protein>
    <submittedName>
        <fullName evidence="1">Uncharacterized protein</fullName>
    </submittedName>
</protein>
<gene>
    <name evidence="1" type="ORF">sm9_1285</name>
</gene>